<dbReference type="AlphaFoldDB" id="A0A9X2AFN1"/>
<sequence length="41" mass="4711">MGDNQFTKRSYTGYTTLKKTADKITALFGVKRIIFALREII</sequence>
<organism evidence="1 2">
    <name type="scientific">Sulfoacidibacillus ferrooxidans</name>
    <dbReference type="NCBI Taxonomy" id="2005001"/>
    <lineage>
        <taxon>Bacteria</taxon>
        <taxon>Bacillati</taxon>
        <taxon>Bacillota</taxon>
        <taxon>Bacilli</taxon>
        <taxon>Bacillales</taxon>
        <taxon>Alicyclobacillaceae</taxon>
        <taxon>Sulfoacidibacillus</taxon>
    </lineage>
</organism>
<proteinExistence type="predicted"/>
<dbReference type="Proteomes" id="UP001139263">
    <property type="component" value="Unassembled WGS sequence"/>
</dbReference>
<reference evidence="1" key="1">
    <citation type="submission" date="2022-03" db="EMBL/GenBank/DDBJ databases">
        <title>Draft Genome Sequence of Firmicute Strain S0AB, a Heterotrophic Iron/Sulfur-Oxidizing Extreme Acidophile.</title>
        <authorList>
            <person name="Vergara E."/>
            <person name="Pakostova E."/>
            <person name="Johnson D.B."/>
            <person name="Holmes D.S."/>
        </authorList>
    </citation>
    <scope>NUCLEOTIDE SEQUENCE</scope>
    <source>
        <strain evidence="1">S0AB</strain>
    </source>
</reference>
<comment type="caution">
    <text evidence="1">The sequence shown here is derived from an EMBL/GenBank/DDBJ whole genome shotgun (WGS) entry which is preliminary data.</text>
</comment>
<evidence type="ECO:0000313" key="2">
    <source>
        <dbReference type="Proteomes" id="UP001139263"/>
    </source>
</evidence>
<name>A0A9X2AFN1_9BACL</name>
<accession>A0A9X2AFN1</accession>
<keyword evidence="2" id="KW-1185">Reference proteome</keyword>
<protein>
    <submittedName>
        <fullName evidence="1">Uncharacterized protein</fullName>
    </submittedName>
</protein>
<dbReference type="EMBL" id="JALBUF010000019">
    <property type="protein sequence ID" value="MCI0184632.1"/>
    <property type="molecule type" value="Genomic_DNA"/>
</dbReference>
<gene>
    <name evidence="1" type="ORF">MM817_02929</name>
</gene>
<evidence type="ECO:0000313" key="1">
    <source>
        <dbReference type="EMBL" id="MCI0184632.1"/>
    </source>
</evidence>